<protein>
    <submittedName>
        <fullName evidence="1">Uncharacterized protein</fullName>
    </submittedName>
</protein>
<dbReference type="EMBL" id="GAIX01008504">
    <property type="protein sequence ID" value="JAA84056.1"/>
    <property type="molecule type" value="Transcribed_RNA"/>
</dbReference>
<accession>S4NYL6</accession>
<sequence>MKSLENSCRFDGSARGARLGAPHVLKGIGIGLSAGFDRSADRYRSASDSPKLMASVSGLKPSRESDSVILAKEGVRNLADSSIPVGSGARDAMLVFTTGRNAGGDARLEGDGARP</sequence>
<dbReference type="AlphaFoldDB" id="S4NYL6"/>
<feature type="non-terminal residue" evidence="1">
    <location>
        <position position="115"/>
    </location>
</feature>
<proteinExistence type="predicted"/>
<name>S4NYL6_9NEOP</name>
<evidence type="ECO:0000313" key="1">
    <source>
        <dbReference type="EMBL" id="JAA84056.1"/>
    </source>
</evidence>
<organism evidence="1">
    <name type="scientific">Pararge aegeria</name>
    <name type="common">speckled wood butterfly</name>
    <dbReference type="NCBI Taxonomy" id="116150"/>
    <lineage>
        <taxon>Eukaryota</taxon>
        <taxon>Metazoa</taxon>
        <taxon>Ecdysozoa</taxon>
        <taxon>Arthropoda</taxon>
        <taxon>Hexapoda</taxon>
        <taxon>Insecta</taxon>
        <taxon>Pterygota</taxon>
        <taxon>Neoptera</taxon>
        <taxon>Endopterygota</taxon>
        <taxon>Lepidoptera</taxon>
        <taxon>Glossata</taxon>
        <taxon>Ditrysia</taxon>
        <taxon>Papilionoidea</taxon>
        <taxon>Nymphalidae</taxon>
        <taxon>Satyrinae</taxon>
        <taxon>Satyrini</taxon>
        <taxon>Parargina</taxon>
        <taxon>Pararge</taxon>
    </lineage>
</organism>
<reference evidence="1" key="2">
    <citation type="submission" date="2013-05" db="EMBL/GenBank/DDBJ databases">
        <authorList>
            <person name="Carter J.-M."/>
            <person name="Baker S.C."/>
            <person name="Pink R."/>
            <person name="Carter D.R.F."/>
            <person name="Collins A."/>
            <person name="Tomlin J."/>
            <person name="Gibbs M."/>
            <person name="Breuker C.J."/>
        </authorList>
    </citation>
    <scope>NUCLEOTIDE SEQUENCE</scope>
    <source>
        <tissue evidence="1">Ovary</tissue>
    </source>
</reference>
<reference evidence="1" key="1">
    <citation type="journal article" date="2013" name="BMC Genomics">
        <title>Unscrambling butterfly oogenesis.</title>
        <authorList>
            <person name="Carter J.M."/>
            <person name="Baker S.C."/>
            <person name="Pink R."/>
            <person name="Carter D.R."/>
            <person name="Collins A."/>
            <person name="Tomlin J."/>
            <person name="Gibbs M."/>
            <person name="Breuker C.J."/>
        </authorList>
    </citation>
    <scope>NUCLEOTIDE SEQUENCE</scope>
    <source>
        <tissue evidence="1">Ovary</tissue>
    </source>
</reference>